<keyword evidence="1" id="KW-1277">Toxin-antitoxin system</keyword>
<dbReference type="Proteomes" id="UP000198034">
    <property type="component" value="Unassembled WGS sequence"/>
</dbReference>
<dbReference type="InterPro" id="IPR035093">
    <property type="entry name" value="RelE/ParE_toxin_dom_sf"/>
</dbReference>
<organism evidence="2 3">
    <name type="scientific">Flavobacterium columnare</name>
    <dbReference type="NCBI Taxonomy" id="996"/>
    <lineage>
        <taxon>Bacteria</taxon>
        <taxon>Pseudomonadati</taxon>
        <taxon>Bacteroidota</taxon>
        <taxon>Flavobacteriia</taxon>
        <taxon>Flavobacteriales</taxon>
        <taxon>Flavobacteriaceae</taxon>
        <taxon>Flavobacterium</taxon>
    </lineage>
</organism>
<name>A0A246GAG7_9FLAO</name>
<dbReference type="EMBL" id="MTCY01000021">
    <property type="protein sequence ID" value="OWP76971.1"/>
    <property type="molecule type" value="Genomic_DNA"/>
</dbReference>
<dbReference type="Pfam" id="PF05016">
    <property type="entry name" value="ParE_toxin"/>
    <property type="match status" value="1"/>
</dbReference>
<dbReference type="AlphaFoldDB" id="A0A246GAG7"/>
<dbReference type="Gene3D" id="3.30.2310.20">
    <property type="entry name" value="RelE-like"/>
    <property type="match status" value="1"/>
</dbReference>
<accession>A0A246GAG7</accession>
<protein>
    <submittedName>
        <fullName evidence="2">Plasmid stabilization protein</fullName>
    </submittedName>
</protein>
<evidence type="ECO:0000313" key="2">
    <source>
        <dbReference type="EMBL" id="OWP76971.1"/>
    </source>
</evidence>
<dbReference type="InterPro" id="IPR007712">
    <property type="entry name" value="RelE/ParE_toxin"/>
</dbReference>
<gene>
    <name evidence="2" type="ORF">BWK62_08455</name>
</gene>
<reference evidence="2 3" key="1">
    <citation type="journal article" date="2017" name="Infect. Genet. Evol.">
        <title>Comparative genome analysis of fish pathogen Flavobacterium columnare reveals extensive sequence diversity within the species.</title>
        <authorList>
            <person name="Kayansamruaj P."/>
            <person name="Dong H.T."/>
            <person name="Hirono I."/>
            <person name="Kondo H."/>
            <person name="Senapin S."/>
            <person name="Rodkhum C."/>
        </authorList>
    </citation>
    <scope>NUCLEOTIDE SEQUENCE [LARGE SCALE GENOMIC DNA]</scope>
    <source>
        <strain evidence="2 3">1214</strain>
    </source>
</reference>
<comment type="caution">
    <text evidence="2">The sequence shown here is derived from an EMBL/GenBank/DDBJ whole genome shotgun (WGS) entry which is preliminary data.</text>
</comment>
<evidence type="ECO:0000313" key="3">
    <source>
        <dbReference type="Proteomes" id="UP000198034"/>
    </source>
</evidence>
<evidence type="ECO:0000256" key="1">
    <source>
        <dbReference type="ARBA" id="ARBA00022649"/>
    </source>
</evidence>
<sequence length="93" mass="11177">MKIEISFEFYELLNEQVAYIAKDKPQAARKFKIDLIKSIKKDLKNPYSYKKSIYFDNENIRDYIFKGYTIVYSIDTESNNVSVFEFIKYMESL</sequence>
<proteinExistence type="predicted"/>